<dbReference type="Proteomes" id="UP000199340">
    <property type="component" value="Unassembled WGS sequence"/>
</dbReference>
<name>A0A1G8RMI7_9RHOB</name>
<evidence type="ECO:0000313" key="4">
    <source>
        <dbReference type="Proteomes" id="UP000199340"/>
    </source>
</evidence>
<accession>A0A1G8RMI7</accession>
<feature type="chain" id="PRO_5011489727" evidence="2">
    <location>
        <begin position="23"/>
        <end position="224"/>
    </location>
</feature>
<evidence type="ECO:0000256" key="1">
    <source>
        <dbReference type="SAM" id="Phobius"/>
    </source>
</evidence>
<feature type="transmembrane region" description="Helical" evidence="1">
    <location>
        <begin position="199"/>
        <end position="218"/>
    </location>
</feature>
<dbReference type="AlphaFoldDB" id="A0A1G8RMI7"/>
<proteinExistence type="predicted"/>
<dbReference type="EMBL" id="FNEB01000009">
    <property type="protein sequence ID" value="SDJ18207.1"/>
    <property type="molecule type" value="Genomic_DNA"/>
</dbReference>
<keyword evidence="1" id="KW-0472">Membrane</keyword>
<dbReference type="NCBIfam" id="TIGR03370">
    <property type="entry name" value="VPLPA-CTERM"/>
    <property type="match status" value="1"/>
</dbReference>
<dbReference type="InterPro" id="IPR022472">
    <property type="entry name" value="VPLPA-CTERM"/>
</dbReference>
<keyword evidence="4" id="KW-1185">Reference proteome</keyword>
<feature type="signal peptide" evidence="2">
    <location>
        <begin position="1"/>
        <end position="22"/>
    </location>
</feature>
<keyword evidence="2" id="KW-0732">Signal</keyword>
<dbReference type="RefSeq" id="WP_245723418.1">
    <property type="nucleotide sequence ID" value="NZ_FNEB01000009.1"/>
</dbReference>
<evidence type="ECO:0000313" key="3">
    <source>
        <dbReference type="EMBL" id="SDJ18207.1"/>
    </source>
</evidence>
<reference evidence="3 4" key="1">
    <citation type="submission" date="2016-10" db="EMBL/GenBank/DDBJ databases">
        <authorList>
            <person name="de Groot N.N."/>
        </authorList>
    </citation>
    <scope>NUCLEOTIDE SEQUENCE [LARGE SCALE GENOMIC DNA]</scope>
    <source>
        <strain evidence="3 4">DSM 28010</strain>
    </source>
</reference>
<keyword evidence="1" id="KW-0812">Transmembrane</keyword>
<protein>
    <submittedName>
        <fullName evidence="3">VPLPA-CTERM protein sorting domain-containing protein</fullName>
    </submittedName>
</protein>
<gene>
    <name evidence="3" type="ORF">SAMN05421850_109187</name>
</gene>
<dbReference type="STRING" id="490829.SAMN05421850_109187"/>
<organism evidence="3 4">
    <name type="scientific">Lutimaribacter saemankumensis</name>
    <dbReference type="NCBI Taxonomy" id="490829"/>
    <lineage>
        <taxon>Bacteria</taxon>
        <taxon>Pseudomonadati</taxon>
        <taxon>Pseudomonadota</taxon>
        <taxon>Alphaproteobacteria</taxon>
        <taxon>Rhodobacterales</taxon>
        <taxon>Roseobacteraceae</taxon>
        <taxon>Lutimaribacter</taxon>
    </lineage>
</organism>
<evidence type="ECO:0000256" key="2">
    <source>
        <dbReference type="SAM" id="SignalP"/>
    </source>
</evidence>
<sequence length="224" mass="22898">MMIGKTFFGALVAVSLAIPAAASTIGYTEGTRNLVDGTTQISPSVDTSANPGAAYDLLQGGATALGSELNAGETINVFGRIVNSIDNFFFIDSAAAFSINFIFGGYDYVTSGGLQTAPVSGLTSEPAGSGDVNKQVVFRLLDANNSYNPVGASMTFESDYTSGNSLLFSAGPGSYVLQIDGTTDRQQAAALYDVSISAVPLPAGGLLLLGGLGALAGLRRKSRK</sequence>
<keyword evidence="1" id="KW-1133">Transmembrane helix</keyword>